<evidence type="ECO:0000256" key="1">
    <source>
        <dbReference type="ARBA" id="ARBA00009179"/>
    </source>
</evidence>
<evidence type="ECO:0000256" key="4">
    <source>
        <dbReference type="ARBA" id="ARBA00022825"/>
    </source>
</evidence>
<evidence type="ECO:0000256" key="3">
    <source>
        <dbReference type="ARBA" id="ARBA00022801"/>
    </source>
</evidence>
<dbReference type="SUPFAM" id="SSF52096">
    <property type="entry name" value="ClpP/crotonase"/>
    <property type="match status" value="1"/>
</dbReference>
<proteinExistence type="inferred from homology"/>
<dbReference type="InterPro" id="IPR029045">
    <property type="entry name" value="ClpP/crotonase-like_dom_sf"/>
</dbReference>
<dbReference type="SMART" id="SM00245">
    <property type="entry name" value="TSPc"/>
    <property type="match status" value="1"/>
</dbReference>
<feature type="region of interest" description="Disordered" evidence="6">
    <location>
        <begin position="623"/>
        <end position="654"/>
    </location>
</feature>
<dbReference type="CDD" id="cd07560">
    <property type="entry name" value="Peptidase_S41_CPP"/>
    <property type="match status" value="1"/>
</dbReference>
<feature type="domain" description="PDZ" evidence="8">
    <location>
        <begin position="231"/>
        <end position="319"/>
    </location>
</feature>
<dbReference type="OrthoDB" id="9812068at2"/>
<name>A0A1P8WMX8_9PLAN</name>
<dbReference type="InterPro" id="IPR040573">
    <property type="entry name" value="TSP_N"/>
</dbReference>
<feature type="signal peptide" evidence="7">
    <location>
        <begin position="1"/>
        <end position="24"/>
    </location>
</feature>
<dbReference type="CDD" id="cd06782">
    <property type="entry name" value="cpPDZ_CPP-like"/>
    <property type="match status" value="1"/>
</dbReference>
<dbReference type="Proteomes" id="UP000187735">
    <property type="component" value="Chromosome"/>
</dbReference>
<comment type="similarity">
    <text evidence="1 5">Belongs to the peptidase S41A family.</text>
</comment>
<dbReference type="Pfam" id="PF17804">
    <property type="entry name" value="TSP_NTD"/>
    <property type="match status" value="1"/>
</dbReference>
<dbReference type="GO" id="GO:0007165">
    <property type="term" value="P:signal transduction"/>
    <property type="evidence" value="ECO:0007669"/>
    <property type="project" value="TreeGrafter"/>
</dbReference>
<reference evidence="9 10" key="1">
    <citation type="journal article" date="2016" name="Front. Microbiol.">
        <title>Fuerstia marisgermanicae gen. nov., sp. nov., an Unusual Member of the Phylum Planctomycetes from the German Wadden Sea.</title>
        <authorList>
            <person name="Kohn T."/>
            <person name="Heuer A."/>
            <person name="Jogler M."/>
            <person name="Vollmers J."/>
            <person name="Boedeker C."/>
            <person name="Bunk B."/>
            <person name="Rast P."/>
            <person name="Borchert D."/>
            <person name="Glockner I."/>
            <person name="Freese H.M."/>
            <person name="Klenk H.P."/>
            <person name="Overmann J."/>
            <person name="Kaster A.K."/>
            <person name="Rohde M."/>
            <person name="Wiegand S."/>
            <person name="Jogler C."/>
        </authorList>
    </citation>
    <scope>NUCLEOTIDE SEQUENCE [LARGE SCALE GENOMIC DNA]</scope>
    <source>
        <strain evidence="9 10">NH11</strain>
    </source>
</reference>
<dbReference type="NCBIfam" id="TIGR00225">
    <property type="entry name" value="prc"/>
    <property type="match status" value="1"/>
</dbReference>
<evidence type="ECO:0000256" key="2">
    <source>
        <dbReference type="ARBA" id="ARBA00022670"/>
    </source>
</evidence>
<evidence type="ECO:0000256" key="6">
    <source>
        <dbReference type="SAM" id="MobiDB-lite"/>
    </source>
</evidence>
<dbReference type="GO" id="GO:0006508">
    <property type="term" value="P:proteolysis"/>
    <property type="evidence" value="ECO:0007669"/>
    <property type="project" value="UniProtKB-KW"/>
</dbReference>
<dbReference type="AlphaFoldDB" id="A0A1P8WMX8"/>
<gene>
    <name evidence="9" type="primary">prc</name>
    <name evidence="9" type="ORF">Fuma_05090</name>
</gene>
<dbReference type="InterPro" id="IPR004447">
    <property type="entry name" value="Peptidase_S41A"/>
</dbReference>
<feature type="chain" id="PRO_5012433423" evidence="7">
    <location>
        <begin position="25"/>
        <end position="682"/>
    </location>
</feature>
<dbReference type="Gene3D" id="3.90.226.10">
    <property type="entry name" value="2-enoyl-CoA Hydratase, Chain A, domain 1"/>
    <property type="match status" value="1"/>
</dbReference>
<dbReference type="PANTHER" id="PTHR32060">
    <property type="entry name" value="TAIL-SPECIFIC PROTEASE"/>
    <property type="match status" value="1"/>
</dbReference>
<organism evidence="9 10">
    <name type="scientific">Fuerstiella marisgermanici</name>
    <dbReference type="NCBI Taxonomy" id="1891926"/>
    <lineage>
        <taxon>Bacteria</taxon>
        <taxon>Pseudomonadati</taxon>
        <taxon>Planctomycetota</taxon>
        <taxon>Planctomycetia</taxon>
        <taxon>Planctomycetales</taxon>
        <taxon>Planctomycetaceae</taxon>
        <taxon>Fuerstiella</taxon>
    </lineage>
</organism>
<evidence type="ECO:0000259" key="8">
    <source>
        <dbReference type="PROSITE" id="PS50106"/>
    </source>
</evidence>
<dbReference type="RefSeq" id="WP_077026592.1">
    <property type="nucleotide sequence ID" value="NZ_CP017641.1"/>
</dbReference>
<evidence type="ECO:0000313" key="9">
    <source>
        <dbReference type="EMBL" id="APZ95432.1"/>
    </source>
</evidence>
<dbReference type="SMART" id="SM00228">
    <property type="entry name" value="PDZ"/>
    <property type="match status" value="1"/>
</dbReference>
<evidence type="ECO:0000313" key="10">
    <source>
        <dbReference type="Proteomes" id="UP000187735"/>
    </source>
</evidence>
<dbReference type="InterPro" id="IPR005151">
    <property type="entry name" value="Tail-specific_protease"/>
</dbReference>
<evidence type="ECO:0000256" key="5">
    <source>
        <dbReference type="RuleBase" id="RU004404"/>
    </source>
</evidence>
<keyword evidence="10" id="KW-1185">Reference proteome</keyword>
<dbReference type="InterPro" id="IPR036034">
    <property type="entry name" value="PDZ_sf"/>
</dbReference>
<dbReference type="InterPro" id="IPR020992">
    <property type="entry name" value="Tail_Prtase_C"/>
</dbReference>
<keyword evidence="4 5" id="KW-0720">Serine protease</keyword>
<dbReference type="Pfam" id="PF11818">
    <property type="entry name" value="DUF3340"/>
    <property type="match status" value="1"/>
</dbReference>
<dbReference type="GO" id="GO:0004252">
    <property type="term" value="F:serine-type endopeptidase activity"/>
    <property type="evidence" value="ECO:0007669"/>
    <property type="project" value="UniProtKB-EC"/>
</dbReference>
<keyword evidence="7" id="KW-0732">Signal</keyword>
<dbReference type="Gene3D" id="3.30.750.44">
    <property type="match status" value="1"/>
</dbReference>
<protein>
    <submittedName>
        <fullName evidence="9">Tail-specific protease</fullName>
        <ecNumber evidence="9">3.4.21.102</ecNumber>
    </submittedName>
</protein>
<dbReference type="EMBL" id="CP017641">
    <property type="protein sequence ID" value="APZ95432.1"/>
    <property type="molecule type" value="Genomic_DNA"/>
</dbReference>
<evidence type="ECO:0000256" key="7">
    <source>
        <dbReference type="SAM" id="SignalP"/>
    </source>
</evidence>
<keyword evidence="3 5" id="KW-0378">Hydrolase</keyword>
<dbReference type="Pfam" id="PF03572">
    <property type="entry name" value="Peptidase_S41"/>
    <property type="match status" value="1"/>
</dbReference>
<dbReference type="PROSITE" id="PS50106">
    <property type="entry name" value="PDZ"/>
    <property type="match status" value="1"/>
</dbReference>
<dbReference type="Pfam" id="PF00595">
    <property type="entry name" value="PDZ"/>
    <property type="match status" value="1"/>
</dbReference>
<sequence length="682" mass="77500" precursor="true">MRTKFVTGLVLTAVMSAGTYLTFAADTARVTQEDGKTAKIVAEMVSARHINHPSINDEISKRLLNRYIDVWDPQKLYFLQADIDGFNAYATQLDDQIRAGDVKFAEQVFERFLLRMRDRSDLIGKQIDVDHDFTVQEEMVLDPDDLQWAKDEAELADRWRKRIKFDLLMLKMDDTDLSEARTRLHKRYSRNRNLLEQTEPHEVLELYLSSLTHVLDPHSSYMSPQTLEDFQIVMNLQLEGIGARLKFDDGNTVVEEVIKGGAAATHGKLVKGDKIIGVDPDGPAGEEELVDVVEMKLSRVVEKIRGPKGTTVTLQVRKEAGGIEDYTMMRQMVKLTDQEVKGEVIETSEWIDGRPGKIGVLNIPSFYRNFQEASRGGSFKSTSRDVKKVLADFQRQGVDSLIVDLRWNGGGALSEAIEVSGLFIPKGPVVQVREPNNAVTAYDDEDPDMQWRKPMVVVCNRLSASASEIFAGAIKDYRRGIVVGDRTTHGKGTVQNVMNVTSPISLRRTPRGALKLTISKFYRVNGDSTQNKGVMSDIVLPSILNNRDIGEDSMDNALEFDRIRRAQYLQFTSFGNEDLTKQLAQRSQQRVSADPDFEKVRQNISRYLARKNRKTISLHEETLRKEEEEIEREREEEEETMKKASGNGDEKELFPKDFYNKELLNITLDYTEMLKGQQTVQN</sequence>
<keyword evidence="2 5" id="KW-0645">Protease</keyword>
<dbReference type="STRING" id="1891926.Fuma_05090"/>
<dbReference type="Gene3D" id="2.30.42.10">
    <property type="match status" value="1"/>
</dbReference>
<dbReference type="PANTHER" id="PTHR32060:SF22">
    <property type="entry name" value="CARBOXYL-TERMINAL-PROCESSING PEPTIDASE 3, CHLOROPLASTIC"/>
    <property type="match status" value="1"/>
</dbReference>
<feature type="compositionally biased region" description="Basic and acidic residues" evidence="6">
    <location>
        <begin position="623"/>
        <end position="633"/>
    </location>
</feature>
<dbReference type="EC" id="3.4.21.102" evidence="9"/>
<accession>A0A1P8WMX8</accession>
<dbReference type="KEGG" id="fmr:Fuma_05090"/>
<dbReference type="GO" id="GO:0030288">
    <property type="term" value="C:outer membrane-bounded periplasmic space"/>
    <property type="evidence" value="ECO:0007669"/>
    <property type="project" value="TreeGrafter"/>
</dbReference>
<dbReference type="FunFam" id="3.90.226.10:FF:000090">
    <property type="entry name" value="Tail-specific protease"/>
    <property type="match status" value="1"/>
</dbReference>
<dbReference type="InterPro" id="IPR001478">
    <property type="entry name" value="PDZ"/>
</dbReference>
<dbReference type="SUPFAM" id="SSF50156">
    <property type="entry name" value="PDZ domain-like"/>
    <property type="match status" value="1"/>
</dbReference>